<evidence type="ECO:0000256" key="1">
    <source>
        <dbReference type="SAM" id="MobiDB-lite"/>
    </source>
</evidence>
<evidence type="ECO:0000313" key="4">
    <source>
        <dbReference type="EMBL" id="CAB5034479.1"/>
    </source>
</evidence>
<dbReference type="AlphaFoldDB" id="A0A6J7EFT2"/>
<sequence>MRSCDGAYPRRVVYSPSCGVKTVPAARDRTMSRAPSPPQATANSPSPSMTIGICAPAMTRRASLTVPSSRPSPGPMTIALNRDRSSSTSCDQPSAGNARRTISVGVLRSLTMPGEATCTIPAPERIAAALHKLAAPIIPELPATAYNAAFHLCESNGRCGTHCETSLRSTSLISTLPIPRLIPISTSSTSPHNARPAPSNKPGFNATNVTVRVACHVSGAAKPVSPSIPLGISTAKTGTPWVDGGLQSSRKPVPKAASMMRSLTGKRNGMFSALMTCTRTP</sequence>
<evidence type="ECO:0000313" key="3">
    <source>
        <dbReference type="EMBL" id="CAB4908270.1"/>
    </source>
</evidence>
<feature type="region of interest" description="Disordered" evidence="1">
    <location>
        <begin position="25"/>
        <end position="49"/>
    </location>
</feature>
<feature type="compositionally biased region" description="Polar residues" evidence="1">
    <location>
        <begin position="86"/>
        <end position="95"/>
    </location>
</feature>
<dbReference type="EMBL" id="CAFBPS010000117">
    <property type="protein sequence ID" value="CAB5034479.1"/>
    <property type="molecule type" value="Genomic_DNA"/>
</dbReference>
<feature type="compositionally biased region" description="Polar residues" evidence="1">
    <location>
        <begin position="39"/>
        <end position="49"/>
    </location>
</feature>
<protein>
    <submittedName>
        <fullName evidence="2">Unannotated protein</fullName>
    </submittedName>
</protein>
<reference evidence="2" key="1">
    <citation type="submission" date="2020-05" db="EMBL/GenBank/DDBJ databases">
        <authorList>
            <person name="Chiriac C."/>
            <person name="Salcher M."/>
            <person name="Ghai R."/>
            <person name="Kavagutti S V."/>
        </authorList>
    </citation>
    <scope>NUCLEOTIDE SEQUENCE</scope>
</reference>
<accession>A0A6J7EFT2</accession>
<dbReference type="EMBL" id="CAFBMF010000105">
    <property type="protein sequence ID" value="CAB4908270.1"/>
    <property type="molecule type" value="Genomic_DNA"/>
</dbReference>
<name>A0A6J7EFT2_9ZZZZ</name>
<feature type="region of interest" description="Disordered" evidence="1">
    <location>
        <begin position="63"/>
        <end position="97"/>
    </location>
</feature>
<gene>
    <name evidence="2" type="ORF">UFOPK3304_01562</name>
    <name evidence="3" type="ORF">UFOPK3494_01351</name>
    <name evidence="4" type="ORF">UFOPK4134_01346</name>
</gene>
<dbReference type="EMBL" id="CAFBLJ010000109">
    <property type="protein sequence ID" value="CAB4880130.1"/>
    <property type="molecule type" value="Genomic_DNA"/>
</dbReference>
<proteinExistence type="predicted"/>
<evidence type="ECO:0000313" key="2">
    <source>
        <dbReference type="EMBL" id="CAB4880130.1"/>
    </source>
</evidence>
<organism evidence="2">
    <name type="scientific">freshwater metagenome</name>
    <dbReference type="NCBI Taxonomy" id="449393"/>
    <lineage>
        <taxon>unclassified sequences</taxon>
        <taxon>metagenomes</taxon>
        <taxon>ecological metagenomes</taxon>
    </lineage>
</organism>